<feature type="domain" description="Glycoside hydrolase family 3 N-terminal" evidence="7">
    <location>
        <begin position="5"/>
        <end position="330"/>
    </location>
</feature>
<organism evidence="8 9">
    <name type="scientific">Terrabacter lapilli</name>
    <dbReference type="NCBI Taxonomy" id="436231"/>
    <lineage>
        <taxon>Bacteria</taxon>
        <taxon>Bacillati</taxon>
        <taxon>Actinomycetota</taxon>
        <taxon>Actinomycetes</taxon>
        <taxon>Micrococcales</taxon>
        <taxon>Intrasporangiaceae</taxon>
        <taxon>Terrabacter</taxon>
    </lineage>
</organism>
<dbReference type="Gene3D" id="3.20.20.300">
    <property type="entry name" value="Glycoside hydrolase, family 3, N-terminal domain"/>
    <property type="match status" value="1"/>
</dbReference>
<evidence type="ECO:0000256" key="5">
    <source>
        <dbReference type="ARBA" id="ARBA00023295"/>
    </source>
</evidence>
<dbReference type="RefSeq" id="WP_344057387.1">
    <property type="nucleotide sequence ID" value="NZ_BAAAPU010000001.1"/>
</dbReference>
<keyword evidence="5" id="KW-0326">Glycosidase</keyword>
<dbReference type="PANTHER" id="PTHR30480:SF13">
    <property type="entry name" value="BETA-HEXOSAMINIDASE"/>
    <property type="match status" value="1"/>
</dbReference>
<dbReference type="EC" id="3.2.1.52" evidence="3"/>
<dbReference type="InterPro" id="IPR001764">
    <property type="entry name" value="Glyco_hydro_3_N"/>
</dbReference>
<dbReference type="InterPro" id="IPR036962">
    <property type="entry name" value="Glyco_hydro_3_N_sf"/>
</dbReference>
<comment type="similarity">
    <text evidence="2">Belongs to the glycosyl hydrolase 3 family.</text>
</comment>
<reference evidence="8 9" key="1">
    <citation type="journal article" date="2019" name="Int. J. Syst. Evol. Microbiol.">
        <title>The Global Catalogue of Microorganisms (GCM) 10K type strain sequencing project: providing services to taxonomists for standard genome sequencing and annotation.</title>
        <authorList>
            <consortium name="The Broad Institute Genomics Platform"/>
            <consortium name="The Broad Institute Genome Sequencing Center for Infectious Disease"/>
            <person name="Wu L."/>
            <person name="Ma J."/>
        </authorList>
    </citation>
    <scope>NUCLEOTIDE SEQUENCE [LARGE SCALE GENOMIC DNA]</scope>
    <source>
        <strain evidence="8 9">JCM 15628</strain>
    </source>
</reference>
<evidence type="ECO:0000313" key="9">
    <source>
        <dbReference type="Proteomes" id="UP001500013"/>
    </source>
</evidence>
<comment type="catalytic activity">
    <reaction evidence="1">
        <text>Hydrolysis of terminal non-reducing N-acetyl-D-hexosamine residues in N-acetyl-beta-D-hexosaminides.</text>
        <dbReference type="EC" id="3.2.1.52"/>
    </reaction>
</comment>
<feature type="compositionally biased region" description="Polar residues" evidence="6">
    <location>
        <begin position="97"/>
        <end position="106"/>
    </location>
</feature>
<evidence type="ECO:0000256" key="2">
    <source>
        <dbReference type="ARBA" id="ARBA00005336"/>
    </source>
</evidence>
<dbReference type="InterPro" id="IPR019800">
    <property type="entry name" value="Glyco_hydro_3_AS"/>
</dbReference>
<evidence type="ECO:0000256" key="4">
    <source>
        <dbReference type="ARBA" id="ARBA00022801"/>
    </source>
</evidence>
<gene>
    <name evidence="8" type="ORF">GCM10009817_01280</name>
</gene>
<evidence type="ECO:0000256" key="3">
    <source>
        <dbReference type="ARBA" id="ARBA00012663"/>
    </source>
</evidence>
<dbReference type="SUPFAM" id="SSF51445">
    <property type="entry name" value="(Trans)glycosidases"/>
    <property type="match status" value="1"/>
</dbReference>
<dbReference type="GO" id="GO:0016787">
    <property type="term" value="F:hydrolase activity"/>
    <property type="evidence" value="ECO:0007669"/>
    <property type="project" value="UniProtKB-KW"/>
</dbReference>
<dbReference type="Pfam" id="PF00933">
    <property type="entry name" value="Glyco_hydro_3"/>
    <property type="match status" value="1"/>
</dbReference>
<dbReference type="InterPro" id="IPR050226">
    <property type="entry name" value="NagZ_Beta-hexosaminidase"/>
</dbReference>
<evidence type="ECO:0000256" key="6">
    <source>
        <dbReference type="SAM" id="MobiDB-lite"/>
    </source>
</evidence>
<keyword evidence="9" id="KW-1185">Reference proteome</keyword>
<accession>A0ABN2R8A3</accession>
<dbReference type="InterPro" id="IPR017853">
    <property type="entry name" value="GH"/>
</dbReference>
<dbReference type="EMBL" id="BAAAPU010000001">
    <property type="protein sequence ID" value="GAA1965240.1"/>
    <property type="molecule type" value="Genomic_DNA"/>
</dbReference>
<evidence type="ECO:0000259" key="7">
    <source>
        <dbReference type="Pfam" id="PF00933"/>
    </source>
</evidence>
<keyword evidence="4 8" id="KW-0378">Hydrolase</keyword>
<dbReference type="PROSITE" id="PS00775">
    <property type="entry name" value="GLYCOSYL_HYDROL_F3"/>
    <property type="match status" value="1"/>
</dbReference>
<feature type="region of interest" description="Disordered" evidence="6">
    <location>
        <begin position="87"/>
        <end position="106"/>
    </location>
</feature>
<name>A0ABN2R8A3_9MICO</name>
<proteinExistence type="inferred from homology"/>
<comment type="caution">
    <text evidence="8">The sequence shown here is derived from an EMBL/GenBank/DDBJ whole genome shotgun (WGS) entry which is preliminary data.</text>
</comment>
<evidence type="ECO:0000256" key="1">
    <source>
        <dbReference type="ARBA" id="ARBA00001231"/>
    </source>
</evidence>
<sequence length="341" mass="35324">MSPSERAGQLLMVGLGSDTSRTSLDALVTGRHLGGVILLGGWTGGSDSVRTTTRHLAGLASKADTAGLGLLLAADQEGGAVQQLRGPGFSRMPSARVQDQGSPSNLTADATRWGAELRRAGINVNLAPVADTVPTSVGRANGPIGQYDRQFSSNPERVSTMVGAFLAGMRAGGVAATVKHFPGIGRITGNTDVTSSGITDGTTTVDDPYLEPFRTGIQDGVELVMVGSAIYSRIDPGTNAVFSRRIVTDLLRDRLSYDGVVITDDVGAARSVAAVPVGERATRFIEAGGDITLTARPSTVPAMHDAITTKAKSSPAFAKQVQAATTRVVDLKLRRGLATCP</sequence>
<dbReference type="PANTHER" id="PTHR30480">
    <property type="entry name" value="BETA-HEXOSAMINIDASE-RELATED"/>
    <property type="match status" value="1"/>
</dbReference>
<evidence type="ECO:0000313" key="8">
    <source>
        <dbReference type="EMBL" id="GAA1965240.1"/>
    </source>
</evidence>
<protein>
    <recommendedName>
        <fullName evidence="3">beta-N-acetylhexosaminidase</fullName>
        <ecNumber evidence="3">3.2.1.52</ecNumber>
    </recommendedName>
</protein>
<dbReference type="Proteomes" id="UP001500013">
    <property type="component" value="Unassembled WGS sequence"/>
</dbReference>